<evidence type="ECO:0000313" key="1">
    <source>
        <dbReference type="EMBL" id="RZI46754.1"/>
    </source>
</evidence>
<name>A0A4Q7DKV2_9PROT</name>
<reference evidence="1 2" key="1">
    <citation type="submission" date="2018-10" db="EMBL/GenBank/DDBJ databases">
        <title>An updated phylogeny of the Alphaproteobacteria reveals that the parasitic Rickettsiales and Holosporales have independent origins.</title>
        <authorList>
            <person name="Munoz-Gomez S.A."/>
            <person name="Hess S."/>
            <person name="Burger G."/>
            <person name="Lang B.F."/>
            <person name="Susko E."/>
            <person name="Slamovits C.H."/>
            <person name="Roger A.J."/>
        </authorList>
    </citation>
    <scope>NUCLEOTIDE SEQUENCE [LARGE SCALE GENOMIC DNA]</scope>
    <source>
        <strain evidence="1">HOLO01</strain>
    </source>
</reference>
<dbReference type="EMBL" id="SCFB01000003">
    <property type="protein sequence ID" value="RZI46754.1"/>
    <property type="molecule type" value="Genomic_DNA"/>
</dbReference>
<dbReference type="Proteomes" id="UP000293550">
    <property type="component" value="Unassembled WGS sequence"/>
</dbReference>
<keyword evidence="2" id="KW-1185">Reference proteome</keyword>
<proteinExistence type="predicted"/>
<dbReference type="AlphaFoldDB" id="A0A4Q7DKV2"/>
<accession>A0A4Q7DKV2</accession>
<dbReference type="RefSeq" id="WP_130153463.1">
    <property type="nucleotide sequence ID" value="NZ_SCFB01000003.1"/>
</dbReference>
<gene>
    <name evidence="1" type="ORF">EQU50_01840</name>
</gene>
<sequence>MFFSKNRVIEFAILFFMISTAGLMGSEGDVSLDITQPGDIEKSHSTPIVLGEMSDAETSVSPHSEILSKEISEQRDESFRGLDCLPIIRVEKTDSNLKLIRQAQKIGILLAPVLEAGVDIMPVVLACLSNQSSEVASASFIQNVTYTSIYGGCLLKNVYDVFYRDQLHGAVLLTFMCLTNTVSGAAATFSSWQYRETSQQGYRIANIALNTVSGSVAFVSKIVARRNQLYKWWYGEEMPSFIRIYASS</sequence>
<evidence type="ECO:0000313" key="2">
    <source>
        <dbReference type="Proteomes" id="UP000293550"/>
    </source>
</evidence>
<organism evidence="1 2">
    <name type="scientific">Candidatus Finniella inopinata</name>
    <dbReference type="NCBI Taxonomy" id="1696036"/>
    <lineage>
        <taxon>Bacteria</taxon>
        <taxon>Pseudomonadati</taxon>
        <taxon>Pseudomonadota</taxon>
        <taxon>Alphaproteobacteria</taxon>
        <taxon>Holosporales</taxon>
        <taxon>Candidatus Paracaedibacteraceae</taxon>
        <taxon>Candidatus Finniella</taxon>
    </lineage>
</organism>
<comment type="caution">
    <text evidence="1">The sequence shown here is derived from an EMBL/GenBank/DDBJ whole genome shotgun (WGS) entry which is preliminary data.</text>
</comment>
<protein>
    <submittedName>
        <fullName evidence="1">Uncharacterized protein</fullName>
    </submittedName>
</protein>